<name>A0ABW2I7L0_9BURK</name>
<evidence type="ECO:0000313" key="2">
    <source>
        <dbReference type="Proteomes" id="UP001596542"/>
    </source>
</evidence>
<dbReference type="RefSeq" id="WP_382270120.1">
    <property type="nucleotide sequence ID" value="NZ_JBHTBU010000001.1"/>
</dbReference>
<organism evidence="1 2">
    <name type="scientific">Herminiimonas glaciei</name>
    <dbReference type="NCBI Taxonomy" id="523788"/>
    <lineage>
        <taxon>Bacteria</taxon>
        <taxon>Pseudomonadati</taxon>
        <taxon>Pseudomonadota</taxon>
        <taxon>Betaproteobacteria</taxon>
        <taxon>Burkholderiales</taxon>
        <taxon>Oxalobacteraceae</taxon>
        <taxon>Herminiimonas</taxon>
    </lineage>
</organism>
<evidence type="ECO:0000313" key="1">
    <source>
        <dbReference type="EMBL" id="MFC7286962.1"/>
    </source>
</evidence>
<proteinExistence type="predicted"/>
<sequence length="72" mass="8058">MKSIEEFNVKSPSGNVVILQNIGKGRTYLDFGSTKLPPDFIGYRVKYTDKVAEPQKDGTFKIKGSPDSYSRI</sequence>
<protein>
    <submittedName>
        <fullName evidence="1">Uncharacterized protein</fullName>
    </submittedName>
</protein>
<comment type="caution">
    <text evidence="1">The sequence shown here is derived from an EMBL/GenBank/DDBJ whole genome shotgun (WGS) entry which is preliminary data.</text>
</comment>
<dbReference type="Proteomes" id="UP001596542">
    <property type="component" value="Unassembled WGS sequence"/>
</dbReference>
<gene>
    <name evidence="1" type="ORF">ACFQPC_02835</name>
</gene>
<reference evidence="2" key="1">
    <citation type="journal article" date="2019" name="Int. J. Syst. Evol. Microbiol.">
        <title>The Global Catalogue of Microorganisms (GCM) 10K type strain sequencing project: providing services to taxonomists for standard genome sequencing and annotation.</title>
        <authorList>
            <consortium name="The Broad Institute Genomics Platform"/>
            <consortium name="The Broad Institute Genome Sequencing Center for Infectious Disease"/>
            <person name="Wu L."/>
            <person name="Ma J."/>
        </authorList>
    </citation>
    <scope>NUCLEOTIDE SEQUENCE [LARGE SCALE GENOMIC DNA]</scope>
    <source>
        <strain evidence="2">KACC 12508</strain>
    </source>
</reference>
<keyword evidence="2" id="KW-1185">Reference proteome</keyword>
<accession>A0ABW2I7L0</accession>
<dbReference type="EMBL" id="JBHTBU010000001">
    <property type="protein sequence ID" value="MFC7286962.1"/>
    <property type="molecule type" value="Genomic_DNA"/>
</dbReference>